<dbReference type="UniPathway" id="UPA00664"/>
<evidence type="ECO:0000256" key="4">
    <source>
        <dbReference type="ARBA" id="ARBA00022692"/>
    </source>
</evidence>
<feature type="transmembrane region" description="Helical" evidence="7">
    <location>
        <begin position="37"/>
        <end position="58"/>
    </location>
</feature>
<dbReference type="GO" id="GO:0005886">
    <property type="term" value="C:plasma membrane"/>
    <property type="evidence" value="ECO:0007669"/>
    <property type="project" value="UniProtKB-SubCell"/>
</dbReference>
<sequence length="244" mass="27444">MKNSINFYGLLISVAAFAGLLISKSRAKLYAISENQIENAFFITLFTGIVGARSYHVIDKWSYYGRHMQEIFFIWQGGIAIYGALIGGFLGIWVFSKLAKLSLLKLLDCIVPSIALGQAIGRIGNYFNQEGFGPPTTLPWGIAIPSELRPAKYQDFEFFHPTFFYESILCLILFVILIALTKKLVTRSGFLTAIYLVGYGGIRFFTETFRSDTALVFGVKTAYFLSFIFIVIGLVMLSKIRKRI</sequence>
<feature type="transmembrane region" description="Helical" evidence="7">
    <location>
        <begin position="163"/>
        <end position="181"/>
    </location>
</feature>
<dbReference type="PANTHER" id="PTHR30589">
    <property type="entry name" value="PROLIPOPROTEIN DIACYLGLYCERYL TRANSFERASE"/>
    <property type="match status" value="1"/>
</dbReference>
<keyword evidence="2 7" id="KW-1003">Cell membrane</keyword>
<dbReference type="GO" id="GO:0008961">
    <property type="term" value="F:phosphatidylglycerol-prolipoprotein diacylglyceryl transferase activity"/>
    <property type="evidence" value="ECO:0007669"/>
    <property type="project" value="UniProtKB-UniRule"/>
</dbReference>
<comment type="function">
    <text evidence="7">Catalyzes the transfer of the diacylglyceryl group from phosphatidylglycerol to the sulfhydryl group of the N-terminal cysteine of a prolipoprotein, the first step in the formation of mature lipoproteins.</text>
</comment>
<dbReference type="PANTHER" id="PTHR30589:SF0">
    <property type="entry name" value="PHOSPHATIDYLGLYCEROL--PROLIPOPROTEIN DIACYLGLYCERYL TRANSFERASE"/>
    <property type="match status" value="1"/>
</dbReference>
<gene>
    <name evidence="7" type="primary">lgt</name>
    <name evidence="8" type="ORF">A3J50_02690</name>
</gene>
<organism evidence="8 9">
    <name type="scientific">Candidatus Woykebacteria bacterium RIFCSPHIGHO2_02_FULL_43_16b</name>
    <dbReference type="NCBI Taxonomy" id="1802601"/>
    <lineage>
        <taxon>Bacteria</taxon>
        <taxon>Candidatus Woykeibacteriota</taxon>
    </lineage>
</organism>
<comment type="catalytic activity">
    <reaction evidence="7">
        <text>L-cysteinyl-[prolipoprotein] + a 1,2-diacyl-sn-glycero-3-phospho-(1'-sn-glycerol) = an S-1,2-diacyl-sn-glyceryl-L-cysteinyl-[prolipoprotein] + sn-glycerol 1-phosphate + H(+)</text>
        <dbReference type="Rhea" id="RHEA:56712"/>
        <dbReference type="Rhea" id="RHEA-COMP:14679"/>
        <dbReference type="Rhea" id="RHEA-COMP:14680"/>
        <dbReference type="ChEBI" id="CHEBI:15378"/>
        <dbReference type="ChEBI" id="CHEBI:29950"/>
        <dbReference type="ChEBI" id="CHEBI:57685"/>
        <dbReference type="ChEBI" id="CHEBI:64716"/>
        <dbReference type="ChEBI" id="CHEBI:140658"/>
        <dbReference type="EC" id="2.5.1.145"/>
    </reaction>
</comment>
<dbReference type="Proteomes" id="UP000177821">
    <property type="component" value="Unassembled WGS sequence"/>
</dbReference>
<dbReference type="HAMAP" id="MF_01147">
    <property type="entry name" value="Lgt"/>
    <property type="match status" value="1"/>
</dbReference>
<reference evidence="8 9" key="1">
    <citation type="journal article" date="2016" name="Nat. Commun.">
        <title>Thousands of microbial genomes shed light on interconnected biogeochemical processes in an aquifer system.</title>
        <authorList>
            <person name="Anantharaman K."/>
            <person name="Brown C.T."/>
            <person name="Hug L.A."/>
            <person name="Sharon I."/>
            <person name="Castelle C.J."/>
            <person name="Probst A.J."/>
            <person name="Thomas B.C."/>
            <person name="Singh A."/>
            <person name="Wilkins M.J."/>
            <person name="Karaoz U."/>
            <person name="Brodie E.L."/>
            <person name="Williams K.H."/>
            <person name="Hubbard S.S."/>
            <person name="Banfield J.F."/>
        </authorList>
    </citation>
    <scope>NUCLEOTIDE SEQUENCE [LARGE SCALE GENOMIC DNA]</scope>
</reference>
<dbReference type="Pfam" id="PF01790">
    <property type="entry name" value="LGT"/>
    <property type="match status" value="1"/>
</dbReference>
<dbReference type="AlphaFoldDB" id="A0A1G1WLQ5"/>
<keyword evidence="4 7" id="KW-0812">Transmembrane</keyword>
<evidence type="ECO:0000256" key="6">
    <source>
        <dbReference type="ARBA" id="ARBA00023136"/>
    </source>
</evidence>
<evidence type="ECO:0000256" key="1">
    <source>
        <dbReference type="ARBA" id="ARBA00007150"/>
    </source>
</evidence>
<comment type="subcellular location">
    <subcellularLocation>
        <location evidence="7">Cell membrane</location>
        <topology evidence="7">Multi-pass membrane protein</topology>
    </subcellularLocation>
</comment>
<dbReference type="EMBL" id="MHCX01000047">
    <property type="protein sequence ID" value="OGY28614.1"/>
    <property type="molecule type" value="Genomic_DNA"/>
</dbReference>
<dbReference type="NCBIfam" id="TIGR00544">
    <property type="entry name" value="lgt"/>
    <property type="match status" value="1"/>
</dbReference>
<feature type="transmembrane region" description="Helical" evidence="7">
    <location>
        <begin position="70"/>
        <end position="95"/>
    </location>
</feature>
<accession>A0A1G1WLQ5</accession>
<keyword evidence="3 7" id="KW-0808">Transferase</keyword>
<comment type="caution">
    <text evidence="8">The sequence shown here is derived from an EMBL/GenBank/DDBJ whole genome shotgun (WGS) entry which is preliminary data.</text>
</comment>
<protein>
    <recommendedName>
        <fullName evidence="7">Phosphatidylglycerol--prolipoprotein diacylglyceryl transferase</fullName>
        <ecNumber evidence="7">2.5.1.145</ecNumber>
    </recommendedName>
</protein>
<dbReference type="InterPro" id="IPR001640">
    <property type="entry name" value="Lgt"/>
</dbReference>
<evidence type="ECO:0000313" key="8">
    <source>
        <dbReference type="EMBL" id="OGY28614.1"/>
    </source>
</evidence>
<evidence type="ECO:0000256" key="5">
    <source>
        <dbReference type="ARBA" id="ARBA00022989"/>
    </source>
</evidence>
<dbReference type="GO" id="GO:0042158">
    <property type="term" value="P:lipoprotein biosynthetic process"/>
    <property type="evidence" value="ECO:0007669"/>
    <property type="project" value="UniProtKB-UniRule"/>
</dbReference>
<feature type="transmembrane region" description="Helical" evidence="7">
    <location>
        <begin position="188"/>
        <end position="205"/>
    </location>
</feature>
<feature type="binding site" evidence="7">
    <location>
        <position position="122"/>
    </location>
    <ligand>
        <name>a 1,2-diacyl-sn-glycero-3-phospho-(1'-sn-glycerol)</name>
        <dbReference type="ChEBI" id="CHEBI:64716"/>
    </ligand>
</feature>
<comment type="pathway">
    <text evidence="7">Protein modification; lipoprotein biosynthesis (diacylglyceryl transfer).</text>
</comment>
<evidence type="ECO:0000256" key="7">
    <source>
        <dbReference type="HAMAP-Rule" id="MF_01147"/>
    </source>
</evidence>
<name>A0A1G1WLQ5_9BACT</name>
<dbReference type="PROSITE" id="PS01311">
    <property type="entry name" value="LGT"/>
    <property type="match status" value="1"/>
</dbReference>
<evidence type="ECO:0000313" key="9">
    <source>
        <dbReference type="Proteomes" id="UP000177821"/>
    </source>
</evidence>
<keyword evidence="5 7" id="KW-1133">Transmembrane helix</keyword>
<keyword evidence="8" id="KW-0449">Lipoprotein</keyword>
<dbReference type="EC" id="2.5.1.145" evidence="7"/>
<evidence type="ECO:0000256" key="3">
    <source>
        <dbReference type="ARBA" id="ARBA00022679"/>
    </source>
</evidence>
<evidence type="ECO:0000256" key="2">
    <source>
        <dbReference type="ARBA" id="ARBA00022475"/>
    </source>
</evidence>
<feature type="transmembrane region" description="Helical" evidence="7">
    <location>
        <begin position="217"/>
        <end position="237"/>
    </location>
</feature>
<proteinExistence type="inferred from homology"/>
<comment type="similarity">
    <text evidence="1 7">Belongs to the Lgt family.</text>
</comment>
<keyword evidence="6 7" id="KW-0472">Membrane</keyword>